<reference evidence="1" key="1">
    <citation type="journal article" date="2020" name="Stud. Mycol.">
        <title>101 Dothideomycetes genomes: a test case for predicting lifestyles and emergence of pathogens.</title>
        <authorList>
            <person name="Haridas S."/>
            <person name="Albert R."/>
            <person name="Binder M."/>
            <person name="Bloem J."/>
            <person name="Labutti K."/>
            <person name="Salamov A."/>
            <person name="Andreopoulos B."/>
            <person name="Baker S."/>
            <person name="Barry K."/>
            <person name="Bills G."/>
            <person name="Bluhm B."/>
            <person name="Cannon C."/>
            <person name="Castanera R."/>
            <person name="Culley D."/>
            <person name="Daum C."/>
            <person name="Ezra D."/>
            <person name="Gonzalez J."/>
            <person name="Henrissat B."/>
            <person name="Kuo A."/>
            <person name="Liang C."/>
            <person name="Lipzen A."/>
            <person name="Lutzoni F."/>
            <person name="Magnuson J."/>
            <person name="Mondo S."/>
            <person name="Nolan M."/>
            <person name="Ohm R."/>
            <person name="Pangilinan J."/>
            <person name="Park H.-J."/>
            <person name="Ramirez L."/>
            <person name="Alfaro M."/>
            <person name="Sun H."/>
            <person name="Tritt A."/>
            <person name="Yoshinaga Y."/>
            <person name="Zwiers L.-H."/>
            <person name="Turgeon B."/>
            <person name="Goodwin S."/>
            <person name="Spatafora J."/>
            <person name="Crous P."/>
            <person name="Grigoriev I."/>
        </authorList>
    </citation>
    <scope>NUCLEOTIDE SEQUENCE</scope>
    <source>
        <strain evidence="1">CBS 101060</strain>
    </source>
</reference>
<evidence type="ECO:0000313" key="2">
    <source>
        <dbReference type="Proteomes" id="UP000799429"/>
    </source>
</evidence>
<dbReference type="OrthoDB" id="4356994at2759"/>
<dbReference type="EMBL" id="MU006090">
    <property type="protein sequence ID" value="KAF2842147.1"/>
    <property type="molecule type" value="Genomic_DNA"/>
</dbReference>
<comment type="caution">
    <text evidence="1">The sequence shown here is derived from an EMBL/GenBank/DDBJ whole genome shotgun (WGS) entry which is preliminary data.</text>
</comment>
<keyword evidence="2" id="KW-1185">Reference proteome</keyword>
<proteinExistence type="predicted"/>
<dbReference type="Proteomes" id="UP000799429">
    <property type="component" value="Unassembled WGS sequence"/>
</dbReference>
<name>A0A9P4SGM3_9PEZI</name>
<protein>
    <submittedName>
        <fullName evidence="1">Uncharacterized protein</fullName>
    </submittedName>
</protein>
<accession>A0A9P4SGM3</accession>
<dbReference type="AlphaFoldDB" id="A0A9P4SGM3"/>
<evidence type="ECO:0000313" key="1">
    <source>
        <dbReference type="EMBL" id="KAF2842147.1"/>
    </source>
</evidence>
<gene>
    <name evidence="1" type="ORF">M501DRAFT_392646</name>
</gene>
<sequence length="273" mass="30270">MVLIALMERELELGIMAFRGWVSETTSDYSSISSMISPPGTIPNLMFPPNPSLGNGLPDTKCSCLSNMFLTLSSLGSITSFTFPFVLPQLRAATATAREMVHCTECPKIPATGMQNTFFLGTLVTTIGERYRRVLQAIDEEAASLERAGTTKVFQIEDSSAETLHMHTGNSECGGRFTVDLEPREWQIIAKKVVKMDVLGSPDSKTTLLAVLKQTEDRQTEWHKSPEMDKKREELWGSETLANLHAHGPPDDGDHLCLRIVKQTRAILEAMPW</sequence>
<organism evidence="1 2">
    <name type="scientific">Patellaria atrata CBS 101060</name>
    <dbReference type="NCBI Taxonomy" id="1346257"/>
    <lineage>
        <taxon>Eukaryota</taxon>
        <taxon>Fungi</taxon>
        <taxon>Dikarya</taxon>
        <taxon>Ascomycota</taxon>
        <taxon>Pezizomycotina</taxon>
        <taxon>Dothideomycetes</taxon>
        <taxon>Dothideomycetes incertae sedis</taxon>
        <taxon>Patellariales</taxon>
        <taxon>Patellariaceae</taxon>
        <taxon>Patellaria</taxon>
    </lineage>
</organism>